<feature type="transmembrane region" description="Helical" evidence="2">
    <location>
        <begin position="549"/>
        <end position="575"/>
    </location>
</feature>
<accession>G0USS1</accession>
<feature type="transmembrane region" description="Helical" evidence="2">
    <location>
        <begin position="111"/>
        <end position="135"/>
    </location>
</feature>
<evidence type="ECO:0000313" key="4">
    <source>
        <dbReference type="EMBL" id="CCC92434.1"/>
    </source>
</evidence>
<feature type="region of interest" description="Disordered" evidence="1">
    <location>
        <begin position="587"/>
        <end position="614"/>
    </location>
</feature>
<dbReference type="AlphaFoldDB" id="G0USS1"/>
<sequence>MTFATKLPATVAVVALLAVAAPRAALAFPTFRCMDMVDVDNIAFNFGECANVYLADKMAWIEFAFPVISALFLVVIVVSFPLCLLCRGFCACCCRSCFRASEKDGGKSQRCCLWMWIGYAFVIAFVASVMMLYGADNLSSWVTLLVDETIDNPLNYADCTAKTLIEAIDAVDLSDVVESFDMKDVSNRINVTMKDAREKVDDHIQVARRHSEVVKKWIALGSYAFGGLMMFFVLPVVVLAWCRCCVSCLPVMLSPFYCLFSIAFMAISVAIHVVAYAIGVLCGELSNYQERKSGLIQRLSTKAKNVVDFDNIPPKLIDFEGSVAKKACEGLLKYCDEEDDMASLLKDKENILKHLGVALNLDKDVVAKYMDGGEVTPEMMSQLQKGEIPDLKAFSSKVPKGVQIPGDTQIPRDVQIPNGAAQLLSGVPASVGDLLNTDAFGGGVKPLVCGRTITKPEQCRTLMDIATLIDGARIKKLIPVCPPNAPGCTLAECAAGCSHEKIKEVAGKVTKVSGAVASLSGGLSLVRPLLEFDFIADTLLTALPNCGDIYGSVLILAVGFFLGGLMFGLCVYILLRGSCIWGERQTKKRDGSCPQEEANGHDKHAGSGHSNGKS</sequence>
<feature type="transmembrane region" description="Helical" evidence="2">
    <location>
        <begin position="63"/>
        <end position="90"/>
    </location>
</feature>
<keyword evidence="2" id="KW-1133">Transmembrane helix</keyword>
<feature type="signal peptide" evidence="3">
    <location>
        <begin position="1"/>
        <end position="27"/>
    </location>
</feature>
<proteinExistence type="predicted"/>
<feature type="chain" id="PRO_5003410403" evidence="3">
    <location>
        <begin position="28"/>
        <end position="614"/>
    </location>
</feature>
<reference evidence="4" key="1">
    <citation type="journal article" date="2012" name="Proc. Natl. Acad. Sci. U.S.A.">
        <title>Antigenic diversity is generated by distinct evolutionary mechanisms in African trypanosome species.</title>
        <authorList>
            <person name="Jackson A.P."/>
            <person name="Berry A."/>
            <person name="Aslett M."/>
            <person name="Allison H.C."/>
            <person name="Burton P."/>
            <person name="Vavrova-Anderson J."/>
            <person name="Brown R."/>
            <person name="Browne H."/>
            <person name="Corton N."/>
            <person name="Hauser H."/>
            <person name="Gamble J."/>
            <person name="Gilderthorp R."/>
            <person name="Marcello L."/>
            <person name="McQuillan J."/>
            <person name="Otto T.D."/>
            <person name="Quail M.A."/>
            <person name="Sanders M.J."/>
            <person name="van Tonder A."/>
            <person name="Ginger M.L."/>
            <person name="Field M.C."/>
            <person name="Barry J.D."/>
            <person name="Hertz-Fowler C."/>
            <person name="Berriman M."/>
        </authorList>
    </citation>
    <scope>NUCLEOTIDE SEQUENCE</scope>
    <source>
        <strain evidence="4">IL3000</strain>
    </source>
</reference>
<dbReference type="PANTHER" id="PTHR39669:SF2">
    <property type="entry name" value="MEMBRANE-ASSOCIATED PROTEIN"/>
    <property type="match status" value="1"/>
</dbReference>
<dbReference type="PANTHER" id="PTHR39669">
    <property type="entry name" value="MEMBRANE-ASSOCIATED PROTEIN"/>
    <property type="match status" value="1"/>
</dbReference>
<feature type="transmembrane region" description="Helical" evidence="2">
    <location>
        <begin position="217"/>
        <end position="242"/>
    </location>
</feature>
<evidence type="ECO:0000256" key="3">
    <source>
        <dbReference type="SAM" id="SignalP"/>
    </source>
</evidence>
<evidence type="ECO:0000256" key="1">
    <source>
        <dbReference type="SAM" id="MobiDB-lite"/>
    </source>
</evidence>
<name>G0USS1_TRYCI</name>
<dbReference type="VEuPathDB" id="TriTrypDB:TcIL3000_8_6610"/>
<evidence type="ECO:0000256" key="2">
    <source>
        <dbReference type="SAM" id="Phobius"/>
    </source>
</evidence>
<keyword evidence="3" id="KW-0732">Signal</keyword>
<feature type="transmembrane region" description="Helical" evidence="2">
    <location>
        <begin position="254"/>
        <end position="278"/>
    </location>
</feature>
<protein>
    <submittedName>
        <fullName evidence="4">Uncharacterized protein TCIL3000_8_6610</fullName>
    </submittedName>
</protein>
<keyword evidence="2" id="KW-0472">Membrane</keyword>
<gene>
    <name evidence="4" type="ORF">TCIL3000_8_6610</name>
</gene>
<dbReference type="EMBL" id="HE575321">
    <property type="protein sequence ID" value="CCC92434.1"/>
    <property type="molecule type" value="Genomic_DNA"/>
</dbReference>
<organism evidence="4">
    <name type="scientific">Trypanosoma congolense (strain IL3000)</name>
    <dbReference type="NCBI Taxonomy" id="1068625"/>
    <lineage>
        <taxon>Eukaryota</taxon>
        <taxon>Discoba</taxon>
        <taxon>Euglenozoa</taxon>
        <taxon>Kinetoplastea</taxon>
        <taxon>Metakinetoplastina</taxon>
        <taxon>Trypanosomatida</taxon>
        <taxon>Trypanosomatidae</taxon>
        <taxon>Trypanosoma</taxon>
        <taxon>Nannomonas</taxon>
    </lineage>
</organism>
<keyword evidence="2" id="KW-0812">Transmembrane</keyword>